<dbReference type="Proteomes" id="UP000193642">
    <property type="component" value="Unassembled WGS sequence"/>
</dbReference>
<evidence type="ECO:0000313" key="3">
    <source>
        <dbReference type="Proteomes" id="UP000193642"/>
    </source>
</evidence>
<accession>A0A1Y2B2N0</accession>
<dbReference type="AlphaFoldDB" id="A0A1Y2B2N0"/>
<reference evidence="2 3" key="1">
    <citation type="submission" date="2016-07" db="EMBL/GenBank/DDBJ databases">
        <title>Pervasive Adenine N6-methylation of Active Genes in Fungi.</title>
        <authorList>
            <consortium name="DOE Joint Genome Institute"/>
            <person name="Mondo S.J."/>
            <person name="Dannebaum R.O."/>
            <person name="Kuo R.C."/>
            <person name="Labutti K."/>
            <person name="Haridas S."/>
            <person name="Kuo A."/>
            <person name="Salamov A."/>
            <person name="Ahrendt S.R."/>
            <person name="Lipzen A."/>
            <person name="Sullivan W."/>
            <person name="Andreopoulos W.B."/>
            <person name="Clum A."/>
            <person name="Lindquist E."/>
            <person name="Daum C."/>
            <person name="Ramamoorthy G.K."/>
            <person name="Gryganskyi A."/>
            <person name="Culley D."/>
            <person name="Magnuson J.K."/>
            <person name="James T.Y."/>
            <person name="O'Malley M.A."/>
            <person name="Stajich J.E."/>
            <person name="Spatafora J.W."/>
            <person name="Visel A."/>
            <person name="Grigoriev I.V."/>
        </authorList>
    </citation>
    <scope>NUCLEOTIDE SEQUENCE [LARGE SCALE GENOMIC DNA]</scope>
    <source>
        <strain evidence="2 3">JEL800</strain>
    </source>
</reference>
<name>A0A1Y2B2N0_9FUNG</name>
<feature type="region of interest" description="Disordered" evidence="1">
    <location>
        <begin position="421"/>
        <end position="450"/>
    </location>
</feature>
<keyword evidence="3" id="KW-1185">Reference proteome</keyword>
<feature type="compositionally biased region" description="Polar residues" evidence="1">
    <location>
        <begin position="432"/>
        <end position="449"/>
    </location>
</feature>
<dbReference type="EMBL" id="MCGO01000090">
    <property type="protein sequence ID" value="ORY29081.1"/>
    <property type="molecule type" value="Genomic_DNA"/>
</dbReference>
<proteinExistence type="predicted"/>
<gene>
    <name evidence="2" type="ORF">BCR33DRAFT_724849</name>
</gene>
<feature type="region of interest" description="Disordered" evidence="1">
    <location>
        <begin position="465"/>
        <end position="531"/>
    </location>
</feature>
<protein>
    <submittedName>
        <fullName evidence="2">Uncharacterized protein</fullName>
    </submittedName>
</protein>
<comment type="caution">
    <text evidence="2">The sequence shown here is derived from an EMBL/GenBank/DDBJ whole genome shotgun (WGS) entry which is preliminary data.</text>
</comment>
<evidence type="ECO:0000256" key="1">
    <source>
        <dbReference type="SAM" id="MobiDB-lite"/>
    </source>
</evidence>
<feature type="compositionally biased region" description="Low complexity" evidence="1">
    <location>
        <begin position="508"/>
        <end position="517"/>
    </location>
</feature>
<sequence>MPVNEDATRGSLKMNCRLTAPFSKQDHSEFEKEAYRVLRTQPAHHAVAGPPGTAPPVLTQQPVPSVSDLLNEHRTELGQYNDVKNLLKIRKVYSQEAHTPCPEAIVERYNAAVASIYENPLHAIGQIEWQNEEGDVQLDIDNPVDISIAQLEHEGFTEELLADHATAIQVRKQDIVAVEKANKVNDVAAQTNARMVKCVLDHVCSEIRGDISHFSLFQESINFLHTKAAGLSDHDQRGIYERHFLALEANVKAGKFSVAAVKEIRKRYLETFGEEAIAGTSEYTTFAHRIVALLTTAIGNERSTSYQIVQNYLVNLAGKEQTLEWPVLVAHLERCENAIAAKKRGADPLESQSLKVNRVGADDQALPHAPECNNTRCSTCAWHGPESKHNTCTCHHLPKCGRWDGKSSRDAHFKYHKDCSANPAATKGKQPARSNNTAATNHANGQQVVLSRRDLNKLIRSVKSQAGCRPNEDQPNNNHDQPGPSSRGGKRGGPRVSALRSRMAQGNSGSSSTSTSGDVEMGEGSTADQPETLDVTDAEVIGLQDGHFVGDSGAMEHIHDAGGHANQVTRLIDANFAMGNRRNSMWYSDTYGPDAQWDEIFRVVKVSQLSMFQDHDLVDYEVLRSNNVVISAIKRTGSGEIKTGLCQIEAMDRDYHQAGVIQPAVFA</sequence>
<organism evidence="2 3">
    <name type="scientific">Rhizoclosmatium globosum</name>
    <dbReference type="NCBI Taxonomy" id="329046"/>
    <lineage>
        <taxon>Eukaryota</taxon>
        <taxon>Fungi</taxon>
        <taxon>Fungi incertae sedis</taxon>
        <taxon>Chytridiomycota</taxon>
        <taxon>Chytridiomycota incertae sedis</taxon>
        <taxon>Chytridiomycetes</taxon>
        <taxon>Chytridiales</taxon>
        <taxon>Chytriomycetaceae</taxon>
        <taxon>Rhizoclosmatium</taxon>
    </lineage>
</organism>
<evidence type="ECO:0000313" key="2">
    <source>
        <dbReference type="EMBL" id="ORY29081.1"/>
    </source>
</evidence>